<dbReference type="EMBL" id="CP159837">
    <property type="protein sequence ID" value="XCM39741.1"/>
    <property type="molecule type" value="Genomic_DNA"/>
</dbReference>
<accession>A0AAU8JLY4</accession>
<dbReference type="AlphaFoldDB" id="A0AAU8JLY4"/>
<dbReference type="RefSeq" id="WP_054469471.1">
    <property type="nucleotide sequence ID" value="NZ_CP159837.1"/>
</dbReference>
<protein>
    <submittedName>
        <fullName evidence="1">Uncharacterized protein</fullName>
    </submittedName>
</protein>
<organism evidence="1">
    <name type="scientific">Planktothricoides raciborskii GIHE-MW2</name>
    <dbReference type="NCBI Taxonomy" id="2792601"/>
    <lineage>
        <taxon>Bacteria</taxon>
        <taxon>Bacillati</taxon>
        <taxon>Cyanobacteriota</taxon>
        <taxon>Cyanophyceae</taxon>
        <taxon>Oscillatoriophycideae</taxon>
        <taxon>Oscillatoriales</taxon>
        <taxon>Oscillatoriaceae</taxon>
        <taxon>Planktothricoides</taxon>
    </lineage>
</organism>
<proteinExistence type="predicted"/>
<reference evidence="1" key="1">
    <citation type="submission" date="2024-07" db="EMBL/GenBank/DDBJ databases">
        <authorList>
            <person name="Kim Y.J."/>
            <person name="Jeong J.Y."/>
        </authorList>
    </citation>
    <scope>NUCLEOTIDE SEQUENCE</scope>
    <source>
        <strain evidence="1">GIHE-MW2</strain>
    </source>
</reference>
<gene>
    <name evidence="1" type="ORF">ABWT76_002691</name>
</gene>
<name>A0AAU8JLY4_9CYAN</name>
<sequence length="203" mass="23636">MEKVYTTQELIKILESERQACLNGKRRNLSATISDLNPVIDKIIKPDAVQKFTAYQDFQVTIHRYQIEHQVSGLVWHHLTIHGKTLKYPVVDERLIAIPHDMRILREFKSSAIDFWQQVTEGMDLYLMVNYGKDYRKILPTEVKAIAQTTEWASLCKWEKSDFLEIILQLGWGQPAHAADRRGWPHAGSEYIHAVKPNRRPIC</sequence>
<evidence type="ECO:0000313" key="1">
    <source>
        <dbReference type="EMBL" id="XCM39741.1"/>
    </source>
</evidence>